<dbReference type="PANTHER" id="PTHR45614">
    <property type="entry name" value="MYB PROTEIN-RELATED"/>
    <property type="match status" value="1"/>
</dbReference>
<organism evidence="9">
    <name type="scientific">Davidia involucrata</name>
    <name type="common">Dove tree</name>
    <dbReference type="NCBI Taxonomy" id="16924"/>
    <lineage>
        <taxon>Eukaryota</taxon>
        <taxon>Viridiplantae</taxon>
        <taxon>Streptophyta</taxon>
        <taxon>Embryophyta</taxon>
        <taxon>Tracheophyta</taxon>
        <taxon>Spermatophyta</taxon>
        <taxon>Magnoliopsida</taxon>
        <taxon>eudicotyledons</taxon>
        <taxon>Gunneridae</taxon>
        <taxon>Pentapetalae</taxon>
        <taxon>asterids</taxon>
        <taxon>Cornales</taxon>
        <taxon>Nyssaceae</taxon>
        <taxon>Davidia</taxon>
    </lineage>
</organism>
<evidence type="ECO:0000313" key="9">
    <source>
        <dbReference type="EMBL" id="MPA36319.1"/>
    </source>
</evidence>
<evidence type="ECO:0000256" key="2">
    <source>
        <dbReference type="ARBA" id="ARBA00022737"/>
    </source>
</evidence>
<gene>
    <name evidence="9" type="ORF">Din_005760</name>
</gene>
<evidence type="ECO:0000256" key="4">
    <source>
        <dbReference type="ARBA" id="ARBA00023125"/>
    </source>
</evidence>
<evidence type="ECO:0000256" key="6">
    <source>
        <dbReference type="ARBA" id="ARBA00023242"/>
    </source>
</evidence>
<dbReference type="GO" id="GO:0000978">
    <property type="term" value="F:RNA polymerase II cis-regulatory region sequence-specific DNA binding"/>
    <property type="evidence" value="ECO:0007669"/>
    <property type="project" value="TreeGrafter"/>
</dbReference>
<evidence type="ECO:0000259" key="8">
    <source>
        <dbReference type="PROSITE" id="PS51294"/>
    </source>
</evidence>
<feature type="domain" description="HTH myb-type" evidence="8">
    <location>
        <begin position="136"/>
        <end position="190"/>
    </location>
</feature>
<dbReference type="InterPro" id="IPR050560">
    <property type="entry name" value="MYB_TF"/>
</dbReference>
<feature type="domain" description="HTH myb-type" evidence="8">
    <location>
        <begin position="89"/>
        <end position="135"/>
    </location>
</feature>
<dbReference type="SMART" id="SM00717">
    <property type="entry name" value="SANT"/>
    <property type="match status" value="2"/>
</dbReference>
<dbReference type="Pfam" id="PF00249">
    <property type="entry name" value="Myb_DNA-binding"/>
    <property type="match status" value="2"/>
</dbReference>
<keyword evidence="6" id="KW-0539">Nucleus</keyword>
<dbReference type="PROSITE" id="PS51294">
    <property type="entry name" value="HTH_MYB"/>
    <property type="match status" value="2"/>
</dbReference>
<evidence type="ECO:0000256" key="3">
    <source>
        <dbReference type="ARBA" id="ARBA00023015"/>
    </source>
</evidence>
<proteinExistence type="predicted"/>
<sequence length="356" mass="39841">MSLQHLKSHGGDHGLNGFPAMNFLPLVPQLSLSVDHLGEREAQDSQILEFQVADDDGCFGVETKRLVLNQGEDEENDQRKSGHTKLCARGHWRPHEDAKLRELVAQCGPQNWNLIAGKLQGRSGKSCRLRWFNQLDPRINKRAFTEEEEERLLGAHRMYGNKWAMIARLFPGRTDNAVKNHWHVIMARKYREQSCFYRRRRMPAASSPHHQGFAVVTITNACSTESTISTNNIDESASTGTHHLTLTPSSTLPPAFLTSFTPVQQRHTYGLHIMGSSAEEKVVTMSNVGLDQFNGEAGPMAMVIDVDQSGQYSDSNSEVSATESIVNNRTNLFYNIYGENENNMPPFIDFLGVGAT</sequence>
<accession>A0A5B6YXC8</accession>
<dbReference type="FunFam" id="1.10.10.60:FF:000060">
    <property type="entry name" value="MYB transcription factor"/>
    <property type="match status" value="1"/>
</dbReference>
<dbReference type="InterPro" id="IPR017930">
    <property type="entry name" value="Myb_dom"/>
</dbReference>
<comment type="subcellular location">
    <subcellularLocation>
        <location evidence="1">Nucleus</location>
    </subcellularLocation>
</comment>
<dbReference type="AlphaFoldDB" id="A0A5B6YXC8"/>
<keyword evidence="4" id="KW-0238">DNA-binding</keyword>
<keyword evidence="5" id="KW-0804">Transcription</keyword>
<name>A0A5B6YXC8_DAVIN</name>
<dbReference type="InterPro" id="IPR001005">
    <property type="entry name" value="SANT/Myb"/>
</dbReference>
<keyword evidence="2" id="KW-0677">Repeat</keyword>
<dbReference type="GO" id="GO:0000981">
    <property type="term" value="F:DNA-binding transcription factor activity, RNA polymerase II-specific"/>
    <property type="evidence" value="ECO:0007669"/>
    <property type="project" value="TreeGrafter"/>
</dbReference>
<dbReference type="InterPro" id="IPR009057">
    <property type="entry name" value="Homeodomain-like_sf"/>
</dbReference>
<dbReference type="CDD" id="cd00167">
    <property type="entry name" value="SANT"/>
    <property type="match status" value="2"/>
</dbReference>
<dbReference type="SUPFAM" id="SSF46689">
    <property type="entry name" value="Homeodomain-like"/>
    <property type="match status" value="1"/>
</dbReference>
<dbReference type="Gene3D" id="1.10.10.60">
    <property type="entry name" value="Homeodomain-like"/>
    <property type="match status" value="2"/>
</dbReference>
<dbReference type="FunFam" id="1.10.10.60:FF:000356">
    <property type="entry name" value="MYB transcription factor"/>
    <property type="match status" value="1"/>
</dbReference>
<evidence type="ECO:0000256" key="1">
    <source>
        <dbReference type="ARBA" id="ARBA00004123"/>
    </source>
</evidence>
<evidence type="ECO:0000256" key="5">
    <source>
        <dbReference type="ARBA" id="ARBA00023163"/>
    </source>
</evidence>
<dbReference type="PANTHER" id="PTHR45614:SF259">
    <property type="entry name" value="MYB DOMAIN PROTEIN 89-RELATED"/>
    <property type="match status" value="1"/>
</dbReference>
<dbReference type="EMBL" id="GHES01005760">
    <property type="protein sequence ID" value="MPA36319.1"/>
    <property type="molecule type" value="Transcribed_RNA"/>
</dbReference>
<feature type="domain" description="Myb-like" evidence="7">
    <location>
        <begin position="89"/>
        <end position="135"/>
    </location>
</feature>
<keyword evidence="3" id="KW-0805">Transcription regulation</keyword>
<dbReference type="GO" id="GO:0005634">
    <property type="term" value="C:nucleus"/>
    <property type="evidence" value="ECO:0007669"/>
    <property type="project" value="UniProtKB-SubCell"/>
</dbReference>
<evidence type="ECO:0000259" key="7">
    <source>
        <dbReference type="PROSITE" id="PS50090"/>
    </source>
</evidence>
<dbReference type="PROSITE" id="PS50090">
    <property type="entry name" value="MYB_LIKE"/>
    <property type="match status" value="2"/>
</dbReference>
<reference evidence="9" key="1">
    <citation type="submission" date="2019-08" db="EMBL/GenBank/DDBJ databases">
        <title>Reference gene set and small RNA set construction with multiple tissues from Davidia involucrata Baill.</title>
        <authorList>
            <person name="Yang H."/>
            <person name="Zhou C."/>
            <person name="Li G."/>
            <person name="Wang J."/>
            <person name="Gao P."/>
            <person name="Wang M."/>
            <person name="Wang R."/>
            <person name="Zhao Y."/>
        </authorList>
    </citation>
    <scope>NUCLEOTIDE SEQUENCE</scope>
    <source>
        <tissue evidence="9">Mixed with DoveR01_LX</tissue>
    </source>
</reference>
<protein>
    <submittedName>
        <fullName evidence="9">Uncharacterized protein</fullName>
    </submittedName>
</protein>
<feature type="domain" description="Myb-like" evidence="7">
    <location>
        <begin position="136"/>
        <end position="186"/>
    </location>
</feature>